<dbReference type="InterPro" id="IPR009056">
    <property type="entry name" value="Cyt_c-like_dom"/>
</dbReference>
<evidence type="ECO:0000256" key="6">
    <source>
        <dbReference type="PROSITE-ProRule" id="PRU00433"/>
    </source>
</evidence>
<keyword evidence="4" id="KW-0249">Electron transport</keyword>
<dbReference type="EMBL" id="RAPE01000002">
    <property type="protein sequence ID" value="RKF14603.1"/>
    <property type="molecule type" value="Genomic_DNA"/>
</dbReference>
<proteinExistence type="predicted"/>
<dbReference type="Gene3D" id="1.10.760.10">
    <property type="entry name" value="Cytochrome c-like domain"/>
    <property type="match status" value="1"/>
</dbReference>
<evidence type="ECO:0000256" key="4">
    <source>
        <dbReference type="ARBA" id="ARBA00022982"/>
    </source>
</evidence>
<evidence type="ECO:0000313" key="9">
    <source>
        <dbReference type="Proteomes" id="UP000281128"/>
    </source>
</evidence>
<dbReference type="GO" id="GO:0009055">
    <property type="term" value="F:electron transfer activity"/>
    <property type="evidence" value="ECO:0007669"/>
    <property type="project" value="InterPro"/>
</dbReference>
<dbReference type="Pfam" id="PF00034">
    <property type="entry name" value="Cytochrom_C"/>
    <property type="match status" value="1"/>
</dbReference>
<feature type="domain" description="Cytochrome c" evidence="7">
    <location>
        <begin position="72"/>
        <end position="170"/>
    </location>
</feature>
<dbReference type="RefSeq" id="WP_121165237.1">
    <property type="nucleotide sequence ID" value="NZ_RAPE01000002.1"/>
</dbReference>
<organism evidence="8 9">
    <name type="scientific">Roseovarius spongiae</name>
    <dbReference type="NCBI Taxonomy" id="2320272"/>
    <lineage>
        <taxon>Bacteria</taxon>
        <taxon>Pseudomonadati</taxon>
        <taxon>Pseudomonadota</taxon>
        <taxon>Alphaproteobacteria</taxon>
        <taxon>Rhodobacterales</taxon>
        <taxon>Roseobacteraceae</taxon>
        <taxon>Roseovarius</taxon>
    </lineage>
</organism>
<comment type="caution">
    <text evidence="8">The sequence shown here is derived from an EMBL/GenBank/DDBJ whole genome shotgun (WGS) entry which is preliminary data.</text>
</comment>
<keyword evidence="5 6" id="KW-0408">Iron</keyword>
<keyword evidence="3 6" id="KW-0479">Metal-binding</keyword>
<dbReference type="PROSITE" id="PS51007">
    <property type="entry name" value="CYTC"/>
    <property type="match status" value="1"/>
</dbReference>
<keyword evidence="2 6" id="KW-0349">Heme</keyword>
<evidence type="ECO:0000313" key="8">
    <source>
        <dbReference type="EMBL" id="RKF14603.1"/>
    </source>
</evidence>
<accession>A0A3A8B969</accession>
<evidence type="ECO:0000256" key="2">
    <source>
        <dbReference type="ARBA" id="ARBA00022617"/>
    </source>
</evidence>
<dbReference type="AlphaFoldDB" id="A0A3A8B969"/>
<dbReference type="PRINTS" id="PR00604">
    <property type="entry name" value="CYTCHRMECIAB"/>
</dbReference>
<dbReference type="GO" id="GO:0046872">
    <property type="term" value="F:metal ion binding"/>
    <property type="evidence" value="ECO:0007669"/>
    <property type="project" value="UniProtKB-KW"/>
</dbReference>
<evidence type="ECO:0000256" key="1">
    <source>
        <dbReference type="ARBA" id="ARBA00022448"/>
    </source>
</evidence>
<dbReference type="SUPFAM" id="SSF46626">
    <property type="entry name" value="Cytochrome c"/>
    <property type="match status" value="1"/>
</dbReference>
<evidence type="ECO:0000256" key="3">
    <source>
        <dbReference type="ARBA" id="ARBA00022723"/>
    </source>
</evidence>
<dbReference type="GO" id="GO:0020037">
    <property type="term" value="F:heme binding"/>
    <property type="evidence" value="ECO:0007669"/>
    <property type="project" value="InterPro"/>
</dbReference>
<keyword evidence="9" id="KW-1185">Reference proteome</keyword>
<gene>
    <name evidence="8" type="ORF">D6850_06870</name>
</gene>
<name>A0A3A8B969_9RHOB</name>
<dbReference type="InterPro" id="IPR036909">
    <property type="entry name" value="Cyt_c-like_dom_sf"/>
</dbReference>
<dbReference type="OrthoDB" id="9805828at2"/>
<sequence length="171" mass="17782">MFDTMTVTKIFGGLCGALLVFLLGKFAADMIYYGGGHGEEAAQGYMIATDSGDDGGAQEESGPSFEEVYASADAGKGERVFNKCKACHNVDGTDTTGPHLDGVVGRPVDSVEGYAYSGALEKVADVWTPENLSGFLENPAGFAPGTKMGFAGLSKIEDRANVIAYLDSLGS</sequence>
<evidence type="ECO:0000259" key="7">
    <source>
        <dbReference type="PROSITE" id="PS51007"/>
    </source>
</evidence>
<protein>
    <submittedName>
        <fullName evidence="8">Cytochrome c family protein</fullName>
    </submittedName>
</protein>
<dbReference type="PANTHER" id="PTHR11961">
    <property type="entry name" value="CYTOCHROME C"/>
    <property type="match status" value="1"/>
</dbReference>
<evidence type="ECO:0000256" key="5">
    <source>
        <dbReference type="ARBA" id="ARBA00023004"/>
    </source>
</evidence>
<dbReference type="InterPro" id="IPR002327">
    <property type="entry name" value="Cyt_c_1A/1B"/>
</dbReference>
<keyword evidence="1" id="KW-0813">Transport</keyword>
<reference evidence="8 9" key="1">
    <citation type="submission" date="2018-09" db="EMBL/GenBank/DDBJ databases">
        <title>Roseovarius spongiae sp. nov., isolated from a marine sponge.</title>
        <authorList>
            <person name="Zhuang L."/>
            <person name="Luo L."/>
        </authorList>
    </citation>
    <scope>NUCLEOTIDE SEQUENCE [LARGE SCALE GENOMIC DNA]</scope>
    <source>
        <strain evidence="8 9">HN-E21</strain>
    </source>
</reference>
<dbReference type="Proteomes" id="UP000281128">
    <property type="component" value="Unassembled WGS sequence"/>
</dbReference>